<comment type="caution">
    <text evidence="7">The sequence shown here is derived from an EMBL/GenBank/DDBJ whole genome shotgun (WGS) entry which is preliminary data.</text>
</comment>
<keyword evidence="3 5" id="KW-1133">Transmembrane helix</keyword>
<evidence type="ECO:0000256" key="3">
    <source>
        <dbReference type="ARBA" id="ARBA00022989"/>
    </source>
</evidence>
<gene>
    <name evidence="7" type="ORF">BFL28_12090</name>
</gene>
<feature type="transmembrane region" description="Helical" evidence="5">
    <location>
        <begin position="175"/>
        <end position="193"/>
    </location>
</feature>
<feature type="transmembrane region" description="Helical" evidence="5">
    <location>
        <begin position="29"/>
        <end position="47"/>
    </location>
</feature>
<dbReference type="OrthoDB" id="7442944at2"/>
<dbReference type="PANTHER" id="PTHR37422">
    <property type="entry name" value="TEICHURONIC ACID BIOSYNTHESIS PROTEIN TUAE"/>
    <property type="match status" value="1"/>
</dbReference>
<feature type="transmembrane region" description="Helical" evidence="5">
    <location>
        <begin position="79"/>
        <end position="95"/>
    </location>
</feature>
<evidence type="ECO:0000256" key="4">
    <source>
        <dbReference type="ARBA" id="ARBA00023136"/>
    </source>
</evidence>
<dbReference type="Pfam" id="PF04932">
    <property type="entry name" value="Wzy_C"/>
    <property type="match status" value="1"/>
</dbReference>
<feature type="transmembrane region" description="Helical" evidence="5">
    <location>
        <begin position="151"/>
        <end position="168"/>
    </location>
</feature>
<feature type="transmembrane region" description="Helical" evidence="5">
    <location>
        <begin position="352"/>
        <end position="369"/>
    </location>
</feature>
<keyword evidence="4 5" id="KW-0472">Membrane</keyword>
<dbReference type="STRING" id="1888892.BFL28_12090"/>
<dbReference type="EMBL" id="MDDS01000008">
    <property type="protein sequence ID" value="ODP39093.1"/>
    <property type="molecule type" value="Genomic_DNA"/>
</dbReference>
<reference evidence="7 8" key="1">
    <citation type="submission" date="2016-08" db="EMBL/GenBank/DDBJ databases">
        <title>Draft genome of the agarase producing Sphingomonas sp. MCT13.</title>
        <authorList>
            <person name="D'Andrea M.M."/>
            <person name="Rossolini G.M."/>
            <person name="Thaller M.C."/>
        </authorList>
    </citation>
    <scope>NUCLEOTIDE SEQUENCE [LARGE SCALE GENOMIC DNA]</scope>
    <source>
        <strain evidence="7 8">MCT13</strain>
    </source>
</reference>
<keyword evidence="2 5" id="KW-0812">Transmembrane</keyword>
<feature type="transmembrane region" description="Helical" evidence="5">
    <location>
        <begin position="222"/>
        <end position="241"/>
    </location>
</feature>
<dbReference type="Proteomes" id="UP000094487">
    <property type="component" value="Unassembled WGS sequence"/>
</dbReference>
<feature type="transmembrane region" description="Helical" evidence="5">
    <location>
        <begin position="102"/>
        <end position="125"/>
    </location>
</feature>
<evidence type="ECO:0000256" key="1">
    <source>
        <dbReference type="ARBA" id="ARBA00004141"/>
    </source>
</evidence>
<dbReference type="InterPro" id="IPR051533">
    <property type="entry name" value="WaaL-like"/>
</dbReference>
<evidence type="ECO:0000259" key="6">
    <source>
        <dbReference type="Pfam" id="PF04932"/>
    </source>
</evidence>
<protein>
    <recommendedName>
        <fullName evidence="6">O-antigen ligase-related domain-containing protein</fullName>
    </recommendedName>
</protein>
<feature type="domain" description="O-antigen ligase-related" evidence="6">
    <location>
        <begin position="187"/>
        <end position="328"/>
    </location>
</feature>
<feature type="transmembrane region" description="Helical" evidence="5">
    <location>
        <begin position="321"/>
        <end position="340"/>
    </location>
</feature>
<sequence length="407" mass="44273">MIRLVQALVLLGCALLSLNFVGSDPADLVFVGAGGLIFLLSPATPFFNGIHPLARLAITLVIAFYAISCMAGWRSISFVFYFVSGLLFAMSAFWATRYDDRLPIGLALFGGFIILNALLLAIWSVDIWPESVFFDLFRDGRFMGPPGDPNMTGLMASFGIYFFLDRAVRPGLAKLQIAITYAGLGGSLLILLVSGSRSAWAAAAAGLIVYVLVARRSFNMRLVGMGFAMVVGVMVVSMGMFSQSSNVEDVSERFRTIMVQDNSAEQERFGFLYTRAALAVAADHPLGIGPGMTPMYTGISSVDGDPIGAHNSYAEVITENGWFMAALLFTLLSVTWFRTYRLAQFDCFFNDTSCRTIVAGLTSTAVFGMGHDLLAWRVGWVFPVLGILAAFSFHYRSRVEAPRVLSA</sequence>
<proteinExistence type="predicted"/>
<evidence type="ECO:0000313" key="7">
    <source>
        <dbReference type="EMBL" id="ODP39093.1"/>
    </source>
</evidence>
<dbReference type="PANTHER" id="PTHR37422:SF13">
    <property type="entry name" value="LIPOPOLYSACCHARIDE BIOSYNTHESIS PROTEIN PA4999-RELATED"/>
    <property type="match status" value="1"/>
</dbReference>
<dbReference type="InterPro" id="IPR007016">
    <property type="entry name" value="O-antigen_ligase-rel_domated"/>
</dbReference>
<dbReference type="AlphaFoldDB" id="A0A1E3LZD1"/>
<feature type="transmembrane region" description="Helical" evidence="5">
    <location>
        <begin position="375"/>
        <end position="395"/>
    </location>
</feature>
<organism evidence="7 8">
    <name type="scientific">Sphingomonas turrisvirgatae</name>
    <dbReference type="NCBI Taxonomy" id="1888892"/>
    <lineage>
        <taxon>Bacteria</taxon>
        <taxon>Pseudomonadati</taxon>
        <taxon>Pseudomonadota</taxon>
        <taxon>Alphaproteobacteria</taxon>
        <taxon>Sphingomonadales</taxon>
        <taxon>Sphingomonadaceae</taxon>
        <taxon>Sphingomonas</taxon>
    </lineage>
</organism>
<keyword evidence="8" id="KW-1185">Reference proteome</keyword>
<dbReference type="GO" id="GO:0016020">
    <property type="term" value="C:membrane"/>
    <property type="evidence" value="ECO:0007669"/>
    <property type="project" value="UniProtKB-SubCell"/>
</dbReference>
<dbReference type="RefSeq" id="WP_069319268.1">
    <property type="nucleotide sequence ID" value="NZ_MDDS01000008.1"/>
</dbReference>
<accession>A0A1E3LZD1</accession>
<feature type="transmembrane region" description="Helical" evidence="5">
    <location>
        <begin position="199"/>
        <end position="215"/>
    </location>
</feature>
<evidence type="ECO:0000313" key="8">
    <source>
        <dbReference type="Proteomes" id="UP000094487"/>
    </source>
</evidence>
<evidence type="ECO:0000256" key="5">
    <source>
        <dbReference type="SAM" id="Phobius"/>
    </source>
</evidence>
<evidence type="ECO:0000256" key="2">
    <source>
        <dbReference type="ARBA" id="ARBA00022692"/>
    </source>
</evidence>
<comment type="subcellular location">
    <subcellularLocation>
        <location evidence="1">Membrane</location>
        <topology evidence="1">Multi-pass membrane protein</topology>
    </subcellularLocation>
</comment>
<name>A0A1E3LZD1_9SPHN</name>